<dbReference type="KEGG" id="bcv:Bcav_4096"/>
<keyword evidence="2" id="KW-1185">Reference proteome</keyword>
<gene>
    <name evidence="1" type="ordered locus">Bcav_4096</name>
</gene>
<organism evidence="1 2">
    <name type="scientific">Beutenbergia cavernae (strain ATCC BAA-8 / DSM 12333 / CCUG 43141 / JCM 11478 / NBRC 16432 / NCIMB 13614 / HKI 0122)</name>
    <dbReference type="NCBI Taxonomy" id="471853"/>
    <lineage>
        <taxon>Bacteria</taxon>
        <taxon>Bacillati</taxon>
        <taxon>Actinomycetota</taxon>
        <taxon>Actinomycetes</taxon>
        <taxon>Micrococcales</taxon>
        <taxon>Beutenbergiaceae</taxon>
        <taxon>Beutenbergia</taxon>
    </lineage>
</organism>
<dbReference type="EMBL" id="CP001618">
    <property type="protein sequence ID" value="ACQ82337.1"/>
    <property type="molecule type" value="Genomic_DNA"/>
</dbReference>
<sequence length="257" mass="27105">MTTTSSGPQGLVDALTAWAERTPWVDWLELSGSLGRGAGDALSDVDAGLGVADGESLDVRRDEALAAARAFAPVAGSLAQPWASGSHLVILYDDGRQLSLVVVPAEFRTGLPPEARALVDRAGRLATPLGPDRWVPDGGTRHEWAFLAWVAVGDAARHAHRGHPWRALRCLTEGRDLVWQLWAADLGLTYPHFGAVTVENAGAPVPPGLERTHPRSLEAADLLDAAAALAGVLRAIDAPVDDGVPGVIEERVRLLGT</sequence>
<dbReference type="STRING" id="471853.Bcav_4096"/>
<dbReference type="OrthoDB" id="5179529at2"/>
<dbReference type="AlphaFoldDB" id="C5C5X9"/>
<evidence type="ECO:0000313" key="1">
    <source>
        <dbReference type="EMBL" id="ACQ82337.1"/>
    </source>
</evidence>
<proteinExistence type="predicted"/>
<dbReference type="InterPro" id="IPR043519">
    <property type="entry name" value="NT_sf"/>
</dbReference>
<name>C5C5X9_BEUC1</name>
<dbReference type="Proteomes" id="UP000007962">
    <property type="component" value="Chromosome"/>
</dbReference>
<reference evidence="1 2" key="1">
    <citation type="journal article" date="2009" name="Stand. Genomic Sci.">
        <title>Complete genome sequence of Beutenbergia cavernae type strain (HKI 0122).</title>
        <authorList>
            <person name="Land M."/>
            <person name="Pukall R."/>
            <person name="Abt B."/>
            <person name="Goker M."/>
            <person name="Rohde M."/>
            <person name="Glavina Del Rio T."/>
            <person name="Tice H."/>
            <person name="Copeland A."/>
            <person name="Cheng J.F."/>
            <person name="Lucas S."/>
            <person name="Chen F."/>
            <person name="Nolan M."/>
            <person name="Bruce D."/>
            <person name="Goodwin L."/>
            <person name="Pitluck S."/>
            <person name="Ivanova N."/>
            <person name="Mavromatis K."/>
            <person name="Ovchinnikova G."/>
            <person name="Pati A."/>
            <person name="Chen A."/>
            <person name="Palaniappan K."/>
            <person name="Hauser L."/>
            <person name="Chang Y.J."/>
            <person name="Jefferies C.C."/>
            <person name="Saunders E."/>
            <person name="Brettin T."/>
            <person name="Detter J.C."/>
            <person name="Han C."/>
            <person name="Chain P."/>
            <person name="Bristow J."/>
            <person name="Eisen J.A."/>
            <person name="Markowitz V."/>
            <person name="Hugenholtz P."/>
            <person name="Kyrpides N.C."/>
            <person name="Klenk H.P."/>
            <person name="Lapidus A."/>
        </authorList>
    </citation>
    <scope>NUCLEOTIDE SEQUENCE [LARGE SCALE GENOMIC DNA]</scope>
    <source>
        <strain evidence="2">ATCC BAA-8 / DSM 12333 / NBRC 16432</strain>
    </source>
</reference>
<evidence type="ECO:0000313" key="2">
    <source>
        <dbReference type="Proteomes" id="UP000007962"/>
    </source>
</evidence>
<protein>
    <recommendedName>
        <fullName evidence="3">Polymerase nucleotidyl transferase domain-containing protein</fullName>
    </recommendedName>
</protein>
<dbReference type="RefSeq" id="WP_015884574.1">
    <property type="nucleotide sequence ID" value="NC_012669.1"/>
</dbReference>
<dbReference type="HOGENOM" id="CLU_1080373_0_0_11"/>
<dbReference type="Gene3D" id="3.30.460.10">
    <property type="entry name" value="Beta Polymerase, domain 2"/>
    <property type="match status" value="1"/>
</dbReference>
<dbReference type="eggNOG" id="ENOG5033WUD">
    <property type="taxonomic scope" value="Bacteria"/>
</dbReference>
<accession>C5C5X9</accession>
<evidence type="ECO:0008006" key="3">
    <source>
        <dbReference type="Google" id="ProtNLM"/>
    </source>
</evidence>